<accession>A0A8S1GYJ0</accession>
<reference evidence="2" key="1">
    <citation type="submission" date="2020-10" db="EMBL/GenBank/DDBJ databases">
        <authorList>
            <person name="Kikuchi T."/>
        </authorList>
    </citation>
    <scope>NUCLEOTIDE SEQUENCE</scope>
    <source>
        <strain evidence="2">NKZ352</strain>
    </source>
</reference>
<evidence type="ECO:0000313" key="2">
    <source>
        <dbReference type="EMBL" id="CAD6188054.1"/>
    </source>
</evidence>
<evidence type="ECO:0000313" key="3">
    <source>
        <dbReference type="Proteomes" id="UP000835052"/>
    </source>
</evidence>
<comment type="caution">
    <text evidence="2">The sequence shown here is derived from an EMBL/GenBank/DDBJ whole genome shotgun (WGS) entry which is preliminary data.</text>
</comment>
<protein>
    <submittedName>
        <fullName evidence="2">Uncharacterized protein</fullName>
    </submittedName>
</protein>
<evidence type="ECO:0000256" key="1">
    <source>
        <dbReference type="SAM" id="MobiDB-lite"/>
    </source>
</evidence>
<name>A0A8S1GYJ0_9PELO</name>
<keyword evidence="3" id="KW-1185">Reference proteome</keyword>
<gene>
    <name evidence="2" type="ORF">CAUJ_LOCUS3973</name>
</gene>
<dbReference type="AlphaFoldDB" id="A0A8S1GYJ0"/>
<dbReference type="EMBL" id="CAJGYM010000007">
    <property type="protein sequence ID" value="CAD6188054.1"/>
    <property type="molecule type" value="Genomic_DNA"/>
</dbReference>
<organism evidence="2 3">
    <name type="scientific">Caenorhabditis auriculariae</name>
    <dbReference type="NCBI Taxonomy" id="2777116"/>
    <lineage>
        <taxon>Eukaryota</taxon>
        <taxon>Metazoa</taxon>
        <taxon>Ecdysozoa</taxon>
        <taxon>Nematoda</taxon>
        <taxon>Chromadorea</taxon>
        <taxon>Rhabditida</taxon>
        <taxon>Rhabditina</taxon>
        <taxon>Rhabditomorpha</taxon>
        <taxon>Rhabditoidea</taxon>
        <taxon>Rhabditidae</taxon>
        <taxon>Peloderinae</taxon>
        <taxon>Caenorhabditis</taxon>
    </lineage>
</organism>
<sequence>MCLAHEPSLPAKNYLLRGSNNRRIPAGDGSEEPLKKETSNRPGLSPRGLFPENKAQNPGQAGPGRVARPDAQACKKVT</sequence>
<proteinExistence type="predicted"/>
<feature type="region of interest" description="Disordered" evidence="1">
    <location>
        <begin position="1"/>
        <end position="78"/>
    </location>
</feature>
<dbReference type="Proteomes" id="UP000835052">
    <property type="component" value="Unassembled WGS sequence"/>
</dbReference>